<keyword evidence="12" id="KW-1015">Disulfide bond</keyword>
<name>A0A0R2JWF9_9LACO</name>
<evidence type="ECO:0000256" key="2">
    <source>
        <dbReference type="ARBA" id="ARBA00004648"/>
    </source>
</evidence>
<dbReference type="EMBL" id="FOGK01000011">
    <property type="protein sequence ID" value="SER60885.1"/>
    <property type="molecule type" value="Genomic_DNA"/>
</dbReference>
<evidence type="ECO:0000256" key="11">
    <source>
        <dbReference type="ARBA" id="ARBA00023136"/>
    </source>
</evidence>
<evidence type="ECO:0000256" key="1">
    <source>
        <dbReference type="ARBA" id="ARBA00004323"/>
    </source>
</evidence>
<dbReference type="PATRIC" id="fig|319653.3.peg.1182"/>
<keyword evidence="8" id="KW-0735">Signal-anchor</keyword>
<evidence type="ECO:0000256" key="4">
    <source>
        <dbReference type="ARBA" id="ARBA00022679"/>
    </source>
</evidence>
<evidence type="ECO:0000256" key="13">
    <source>
        <dbReference type="ARBA" id="ARBA00023180"/>
    </source>
</evidence>
<evidence type="ECO:0000256" key="3">
    <source>
        <dbReference type="ARBA" id="ARBA00022676"/>
    </source>
</evidence>
<evidence type="ECO:0000256" key="14">
    <source>
        <dbReference type="ARBA" id="ARBA00042865"/>
    </source>
</evidence>
<keyword evidence="13" id="KW-0325">Glycoprotein</keyword>
<keyword evidence="6" id="KW-0479">Metal-binding</keyword>
<keyword evidence="3" id="KW-0328">Glycosyltransferase</keyword>
<keyword evidence="18" id="KW-1185">Reference proteome</keyword>
<evidence type="ECO:0000256" key="12">
    <source>
        <dbReference type="ARBA" id="ARBA00023157"/>
    </source>
</evidence>
<proteinExistence type="predicted"/>
<protein>
    <recommendedName>
        <fullName evidence="14">Peptide O-xylosyltransferase</fullName>
    </recommendedName>
</protein>
<dbReference type="GO" id="GO:0030158">
    <property type="term" value="F:protein xylosyltransferase activity"/>
    <property type="evidence" value="ECO:0007669"/>
    <property type="project" value="InterPro"/>
</dbReference>
<keyword evidence="7" id="KW-0256">Endoplasmic reticulum</keyword>
<keyword evidence="5" id="KW-0812">Transmembrane</keyword>
<sequence>MKKKDDQHAFLIMISKIDEQFFKLINALLYESNDIFVHLDKKAKVPTNENLIFFKKNQIHFFQEIEVNWAGYSQVRTELFLLGKATHNKTKYKYIHLLSGSDLPIISNQKIHKFLREKNEEFVEIQEINQESSMKRIRYFYLLQECIGKHHGILWALQKCLVLIQKLIGVNRISSNSLKIAKGSNWFSITEDFANFIFQKKEFIKMLFKTGQAVDEMFVQTLLINSKFKKNCADPKCGNLRYIVWGKKNSPKILKSQEDYISIEASNKLFARKFDEKVNKVIINKVLSKAKDL</sequence>
<dbReference type="PANTHER" id="PTHR46025:SF3">
    <property type="entry name" value="XYLOSYLTRANSFERASE OXT"/>
    <property type="match status" value="1"/>
</dbReference>
<evidence type="ECO:0000256" key="9">
    <source>
        <dbReference type="ARBA" id="ARBA00022989"/>
    </source>
</evidence>
<reference evidence="15 17" key="1">
    <citation type="journal article" date="2015" name="Genome Announc.">
        <title>Expanding the biotechnology potential of lactobacilli through comparative genomics of 213 strains and associated genera.</title>
        <authorList>
            <person name="Sun Z."/>
            <person name="Harris H.M."/>
            <person name="McCann A."/>
            <person name="Guo C."/>
            <person name="Argimon S."/>
            <person name="Zhang W."/>
            <person name="Yang X."/>
            <person name="Jeffery I.B."/>
            <person name="Cooney J.C."/>
            <person name="Kagawa T.F."/>
            <person name="Liu W."/>
            <person name="Song Y."/>
            <person name="Salvetti E."/>
            <person name="Wrobel A."/>
            <person name="Rasinkangas P."/>
            <person name="Parkhill J."/>
            <person name="Rea M.C."/>
            <person name="O'Sullivan O."/>
            <person name="Ritari J."/>
            <person name="Douillard F.P."/>
            <person name="Paul Ross R."/>
            <person name="Yang R."/>
            <person name="Briner A.E."/>
            <person name="Felis G.E."/>
            <person name="de Vos W.M."/>
            <person name="Barrangou R."/>
            <person name="Klaenhammer T.R."/>
            <person name="Caufield P.W."/>
            <person name="Cui Y."/>
            <person name="Zhang H."/>
            <person name="O'Toole P.W."/>
        </authorList>
    </citation>
    <scope>NUCLEOTIDE SEQUENCE [LARGE SCALE GENOMIC DNA]</scope>
    <source>
        <strain evidence="15 17">DSM 22301</strain>
    </source>
</reference>
<dbReference type="GO" id="GO:0050650">
    <property type="term" value="P:chondroitin sulfate proteoglycan biosynthetic process"/>
    <property type="evidence" value="ECO:0007669"/>
    <property type="project" value="TreeGrafter"/>
</dbReference>
<dbReference type="Proteomes" id="UP000182818">
    <property type="component" value="Unassembled WGS sequence"/>
</dbReference>
<evidence type="ECO:0000313" key="16">
    <source>
        <dbReference type="EMBL" id="SER60885.1"/>
    </source>
</evidence>
<dbReference type="Proteomes" id="UP000051749">
    <property type="component" value="Unassembled WGS sequence"/>
</dbReference>
<dbReference type="GO" id="GO:0016020">
    <property type="term" value="C:membrane"/>
    <property type="evidence" value="ECO:0007669"/>
    <property type="project" value="InterPro"/>
</dbReference>
<dbReference type="AlphaFoldDB" id="A0A0R2JWF9"/>
<organism evidence="15 17">
    <name type="scientific">Pediococcus ethanolidurans</name>
    <dbReference type="NCBI Taxonomy" id="319653"/>
    <lineage>
        <taxon>Bacteria</taxon>
        <taxon>Bacillati</taxon>
        <taxon>Bacillota</taxon>
        <taxon>Bacilli</taxon>
        <taxon>Lactobacillales</taxon>
        <taxon>Lactobacillaceae</taxon>
        <taxon>Pediococcus</taxon>
    </lineage>
</organism>
<comment type="subcellular location">
    <subcellularLocation>
        <location evidence="2">Endoplasmic reticulum membrane</location>
        <topology evidence="2">Single-pass type II membrane protein</topology>
    </subcellularLocation>
    <subcellularLocation>
        <location evidence="1">Golgi apparatus membrane</location>
        <topology evidence="1">Single-pass type II membrane protein</topology>
    </subcellularLocation>
</comment>
<dbReference type="GO" id="GO:0046872">
    <property type="term" value="F:metal ion binding"/>
    <property type="evidence" value="ECO:0007669"/>
    <property type="project" value="UniProtKB-KW"/>
</dbReference>
<keyword evidence="4 15" id="KW-0808">Transferase</keyword>
<evidence type="ECO:0000256" key="5">
    <source>
        <dbReference type="ARBA" id="ARBA00022692"/>
    </source>
</evidence>
<evidence type="ECO:0000256" key="6">
    <source>
        <dbReference type="ARBA" id="ARBA00022723"/>
    </source>
</evidence>
<dbReference type="OrthoDB" id="7943907at2"/>
<dbReference type="EMBL" id="JQBY01000027">
    <property type="protein sequence ID" value="KRN81473.1"/>
    <property type="molecule type" value="Genomic_DNA"/>
</dbReference>
<reference evidence="16 18" key="2">
    <citation type="submission" date="2016-10" db="EMBL/GenBank/DDBJ databases">
        <authorList>
            <person name="Varghese N."/>
            <person name="Submissions S."/>
        </authorList>
    </citation>
    <scope>NUCLEOTIDE SEQUENCE [LARGE SCALE GENOMIC DNA]</scope>
    <source>
        <strain evidence="16 18">CGMCC 1.3889</strain>
    </source>
</reference>
<evidence type="ECO:0000313" key="18">
    <source>
        <dbReference type="Proteomes" id="UP000182818"/>
    </source>
</evidence>
<dbReference type="InterPro" id="IPR003406">
    <property type="entry name" value="Glyco_trans_14"/>
</dbReference>
<evidence type="ECO:0000256" key="8">
    <source>
        <dbReference type="ARBA" id="ARBA00022968"/>
    </source>
</evidence>
<dbReference type="InterPro" id="IPR043538">
    <property type="entry name" value="XYLT"/>
</dbReference>
<dbReference type="GeneID" id="76044352"/>
<comment type="caution">
    <text evidence="15">The sequence shown here is derived from an EMBL/GenBank/DDBJ whole genome shotgun (WGS) entry which is preliminary data.</text>
</comment>
<keyword evidence="9" id="KW-1133">Transmembrane helix</keyword>
<accession>A0A0R2JWF9</accession>
<dbReference type="STRING" id="319653.SAMN04487973_11112"/>
<evidence type="ECO:0000313" key="17">
    <source>
        <dbReference type="Proteomes" id="UP000051749"/>
    </source>
</evidence>
<evidence type="ECO:0000256" key="10">
    <source>
        <dbReference type="ARBA" id="ARBA00023034"/>
    </source>
</evidence>
<keyword evidence="10" id="KW-0333">Golgi apparatus</keyword>
<dbReference type="GO" id="GO:0015012">
    <property type="term" value="P:heparan sulfate proteoglycan biosynthetic process"/>
    <property type="evidence" value="ECO:0007669"/>
    <property type="project" value="TreeGrafter"/>
</dbReference>
<dbReference type="PANTHER" id="PTHR46025">
    <property type="entry name" value="XYLOSYLTRANSFERASE OXT"/>
    <property type="match status" value="1"/>
</dbReference>
<keyword evidence="11" id="KW-0472">Membrane</keyword>
<evidence type="ECO:0000256" key="7">
    <source>
        <dbReference type="ARBA" id="ARBA00022824"/>
    </source>
</evidence>
<evidence type="ECO:0000313" key="15">
    <source>
        <dbReference type="EMBL" id="KRN81473.1"/>
    </source>
</evidence>
<gene>
    <name evidence="15" type="ORF">IV87_GL001167</name>
    <name evidence="16" type="ORF">SAMN04487973_11112</name>
</gene>
<dbReference type="Pfam" id="PF02485">
    <property type="entry name" value="Branch"/>
    <property type="match status" value="1"/>
</dbReference>
<dbReference type="RefSeq" id="WP_057807694.1">
    <property type="nucleotide sequence ID" value="NZ_BJYP01000025.1"/>
</dbReference>